<evidence type="ECO:0000256" key="5">
    <source>
        <dbReference type="ARBA" id="ARBA00022576"/>
    </source>
</evidence>
<evidence type="ECO:0000256" key="7">
    <source>
        <dbReference type="ARBA" id="ARBA00022679"/>
    </source>
</evidence>
<comment type="similarity">
    <text evidence="3">Belongs to the class-II pyridoxal-phosphate-dependent aminotransferase family.</text>
</comment>
<dbReference type="InterPro" id="IPR015421">
    <property type="entry name" value="PyrdxlP-dep_Trfase_major"/>
</dbReference>
<dbReference type="CDD" id="cd00609">
    <property type="entry name" value="AAT_like"/>
    <property type="match status" value="1"/>
</dbReference>
<dbReference type="InterPro" id="IPR004839">
    <property type="entry name" value="Aminotransferase_I/II_large"/>
</dbReference>
<keyword evidence="5" id="KW-0032">Aminotransferase</keyword>
<dbReference type="PANTHER" id="PTHR42885:SF2">
    <property type="entry name" value="HISTIDINOL-PHOSPHATE AMINOTRANSFERASE"/>
    <property type="match status" value="1"/>
</dbReference>
<dbReference type="HAMAP" id="MF_01023">
    <property type="entry name" value="HisC_aminotrans_2"/>
    <property type="match status" value="1"/>
</dbReference>
<evidence type="ECO:0000256" key="8">
    <source>
        <dbReference type="ARBA" id="ARBA00022898"/>
    </source>
</evidence>
<dbReference type="EC" id="2.6.1.9" evidence="4"/>
<dbReference type="AlphaFoldDB" id="A0AAU9XNU5"/>
<accession>A0AAU9XNU5</accession>
<evidence type="ECO:0000256" key="9">
    <source>
        <dbReference type="ARBA" id="ARBA00023102"/>
    </source>
</evidence>
<evidence type="ECO:0000259" key="12">
    <source>
        <dbReference type="Pfam" id="PF00155"/>
    </source>
</evidence>
<dbReference type="InterPro" id="IPR001917">
    <property type="entry name" value="Aminotrans_II_pyridoxalP_BS"/>
</dbReference>
<evidence type="ECO:0000256" key="3">
    <source>
        <dbReference type="ARBA" id="ARBA00008392"/>
    </source>
</evidence>
<comment type="cofactor">
    <cofactor evidence="1">
        <name>pyridoxal 5'-phosphate</name>
        <dbReference type="ChEBI" id="CHEBI:597326"/>
    </cofactor>
</comment>
<dbReference type="PANTHER" id="PTHR42885">
    <property type="entry name" value="HISTIDINOL-PHOSPHATE AMINOTRANSFERASE-RELATED"/>
    <property type="match status" value="1"/>
</dbReference>
<keyword evidence="7" id="KW-0808">Transferase</keyword>
<dbReference type="SUPFAM" id="SSF53383">
    <property type="entry name" value="PLP-dependent transferases"/>
    <property type="match status" value="1"/>
</dbReference>
<dbReference type="Pfam" id="PF00155">
    <property type="entry name" value="Aminotran_1_2"/>
    <property type="match status" value="1"/>
</dbReference>
<dbReference type="NCBIfam" id="TIGR01141">
    <property type="entry name" value="hisC"/>
    <property type="match status" value="1"/>
</dbReference>
<dbReference type="InterPro" id="IPR015424">
    <property type="entry name" value="PyrdxlP-dep_Trfase"/>
</dbReference>
<sequence>MSHLQLGLQNLVRPNILKLIPYRCARDDYDNGILLDANECSYGSCIPMEGDMNRYPSPYNFDLKEKIAKYRGVRKEQIYLGVGSDEAIDMVVRVFCTPGEGSLLITPPTYGMYKVVADINNVQVISVPLTEEFHLPVDEVVDAVTPQTHVIFLCSPNNPTGNTLATDRIIALLERFEGIVVIDEAYVDFSTCGSLCYLLDKYPRLVILQTFSKAFGLAGIRFGMAIAHEDIITIFNKVKFPYNISKLTASVAHKALDNVHLMEANVKSIAEQKERIIEELEKLPTVRKIFPSDSNFVFLRIDHAYEIYKKMASEKGVVIRYQGSKVHCKDCVRITVGTSKENDELLKTLKKTIAELDEAPNGSV</sequence>
<evidence type="ECO:0000256" key="10">
    <source>
        <dbReference type="ARBA" id="ARBA00030262"/>
    </source>
</evidence>
<dbReference type="GO" id="GO:0030170">
    <property type="term" value="F:pyridoxal phosphate binding"/>
    <property type="evidence" value="ECO:0007669"/>
    <property type="project" value="InterPro"/>
</dbReference>
<organism evidence="13 14">
    <name type="scientific">Pocillopora meandrina</name>
    <dbReference type="NCBI Taxonomy" id="46732"/>
    <lineage>
        <taxon>Eukaryota</taxon>
        <taxon>Metazoa</taxon>
        <taxon>Cnidaria</taxon>
        <taxon>Anthozoa</taxon>
        <taxon>Hexacorallia</taxon>
        <taxon>Scleractinia</taxon>
        <taxon>Astrocoeniina</taxon>
        <taxon>Pocilloporidae</taxon>
        <taxon>Pocillopora</taxon>
    </lineage>
</organism>
<dbReference type="GO" id="GO:0000105">
    <property type="term" value="P:L-histidine biosynthetic process"/>
    <property type="evidence" value="ECO:0007669"/>
    <property type="project" value="UniProtKB-KW"/>
</dbReference>
<evidence type="ECO:0000313" key="13">
    <source>
        <dbReference type="EMBL" id="CAH3153363.1"/>
    </source>
</evidence>
<dbReference type="InterPro" id="IPR015422">
    <property type="entry name" value="PyrdxlP-dep_Trfase_small"/>
</dbReference>
<dbReference type="Gene3D" id="3.40.640.10">
    <property type="entry name" value="Type I PLP-dependent aspartate aminotransferase-like (Major domain)"/>
    <property type="match status" value="1"/>
</dbReference>
<reference evidence="13 14" key="1">
    <citation type="submission" date="2022-05" db="EMBL/GenBank/DDBJ databases">
        <authorList>
            <consortium name="Genoscope - CEA"/>
            <person name="William W."/>
        </authorList>
    </citation>
    <scope>NUCLEOTIDE SEQUENCE [LARGE SCALE GENOMIC DNA]</scope>
</reference>
<dbReference type="Gene3D" id="3.90.1150.10">
    <property type="entry name" value="Aspartate Aminotransferase, domain 1"/>
    <property type="match status" value="1"/>
</dbReference>
<evidence type="ECO:0000256" key="2">
    <source>
        <dbReference type="ARBA" id="ARBA00005011"/>
    </source>
</evidence>
<feature type="domain" description="Aminotransferase class I/classII large" evidence="12">
    <location>
        <begin position="48"/>
        <end position="348"/>
    </location>
</feature>
<comment type="catalytic activity">
    <reaction evidence="11">
        <text>L-histidinol phosphate + 2-oxoglutarate = 3-(imidazol-4-yl)-2-oxopropyl phosphate + L-glutamate</text>
        <dbReference type="Rhea" id="RHEA:23744"/>
        <dbReference type="ChEBI" id="CHEBI:16810"/>
        <dbReference type="ChEBI" id="CHEBI:29985"/>
        <dbReference type="ChEBI" id="CHEBI:57766"/>
        <dbReference type="ChEBI" id="CHEBI:57980"/>
        <dbReference type="EC" id="2.6.1.9"/>
    </reaction>
</comment>
<name>A0AAU9XNU5_9CNID</name>
<dbReference type="PROSITE" id="PS00599">
    <property type="entry name" value="AA_TRANSFER_CLASS_2"/>
    <property type="match status" value="1"/>
</dbReference>
<comment type="caution">
    <text evidence="13">The sequence shown here is derived from an EMBL/GenBank/DDBJ whole genome shotgun (WGS) entry which is preliminary data.</text>
</comment>
<evidence type="ECO:0000256" key="11">
    <source>
        <dbReference type="ARBA" id="ARBA00047481"/>
    </source>
</evidence>
<evidence type="ECO:0000256" key="4">
    <source>
        <dbReference type="ARBA" id="ARBA00012748"/>
    </source>
</evidence>
<proteinExistence type="inferred from homology"/>
<keyword evidence="6" id="KW-0028">Amino-acid biosynthesis</keyword>
<protein>
    <recommendedName>
        <fullName evidence="4">histidinol-phosphate transaminase</fullName>
        <ecNumber evidence="4">2.6.1.9</ecNumber>
    </recommendedName>
    <alternativeName>
        <fullName evidence="10">Imidazole acetol-phosphate transaminase</fullName>
    </alternativeName>
</protein>
<keyword evidence="9" id="KW-0368">Histidine biosynthesis</keyword>
<dbReference type="EMBL" id="CALNXJ010000053">
    <property type="protein sequence ID" value="CAH3153363.1"/>
    <property type="molecule type" value="Genomic_DNA"/>
</dbReference>
<keyword evidence="8" id="KW-0663">Pyridoxal phosphate</keyword>
<keyword evidence="14" id="KW-1185">Reference proteome</keyword>
<evidence type="ECO:0000256" key="1">
    <source>
        <dbReference type="ARBA" id="ARBA00001933"/>
    </source>
</evidence>
<evidence type="ECO:0000256" key="6">
    <source>
        <dbReference type="ARBA" id="ARBA00022605"/>
    </source>
</evidence>
<evidence type="ECO:0000313" key="14">
    <source>
        <dbReference type="Proteomes" id="UP001159428"/>
    </source>
</evidence>
<gene>
    <name evidence="13" type="ORF">PMEA_00027079</name>
</gene>
<dbReference type="GO" id="GO:0004400">
    <property type="term" value="F:histidinol-phosphate transaminase activity"/>
    <property type="evidence" value="ECO:0007669"/>
    <property type="project" value="UniProtKB-EC"/>
</dbReference>
<dbReference type="InterPro" id="IPR005861">
    <property type="entry name" value="HisP_aminotrans"/>
</dbReference>
<comment type="pathway">
    <text evidence="2">Amino-acid biosynthesis; L-histidine biosynthesis; L-histidine from 5-phospho-alpha-D-ribose 1-diphosphate: step 7/9.</text>
</comment>
<dbReference type="Proteomes" id="UP001159428">
    <property type="component" value="Unassembled WGS sequence"/>
</dbReference>